<dbReference type="Proteomes" id="UP000184383">
    <property type="component" value="Unassembled WGS sequence"/>
</dbReference>
<keyword evidence="2" id="KW-1185">Reference proteome</keyword>
<dbReference type="STRING" id="1073089.A0A1L9RSP6"/>
<reference evidence="2" key="1">
    <citation type="journal article" date="2017" name="Genome Biol.">
        <title>Comparative genomics reveals high biological diversity and specific adaptations in the industrially and medically important fungal genus Aspergillus.</title>
        <authorList>
            <person name="de Vries R.P."/>
            <person name="Riley R."/>
            <person name="Wiebenga A."/>
            <person name="Aguilar-Osorio G."/>
            <person name="Amillis S."/>
            <person name="Uchima C.A."/>
            <person name="Anderluh G."/>
            <person name="Asadollahi M."/>
            <person name="Askin M."/>
            <person name="Barry K."/>
            <person name="Battaglia E."/>
            <person name="Bayram O."/>
            <person name="Benocci T."/>
            <person name="Braus-Stromeyer S.A."/>
            <person name="Caldana C."/>
            <person name="Canovas D."/>
            <person name="Cerqueira G.C."/>
            <person name="Chen F."/>
            <person name="Chen W."/>
            <person name="Choi C."/>
            <person name="Clum A."/>
            <person name="Dos Santos R.A."/>
            <person name="Damasio A.R."/>
            <person name="Diallinas G."/>
            <person name="Emri T."/>
            <person name="Fekete E."/>
            <person name="Flipphi M."/>
            <person name="Freyberg S."/>
            <person name="Gallo A."/>
            <person name="Gournas C."/>
            <person name="Habgood R."/>
            <person name="Hainaut M."/>
            <person name="Harispe M.L."/>
            <person name="Henrissat B."/>
            <person name="Hilden K.S."/>
            <person name="Hope R."/>
            <person name="Hossain A."/>
            <person name="Karabika E."/>
            <person name="Karaffa L."/>
            <person name="Karanyi Z."/>
            <person name="Krasevec N."/>
            <person name="Kuo A."/>
            <person name="Kusch H."/>
            <person name="LaButti K."/>
            <person name="Lagendijk E.L."/>
            <person name="Lapidus A."/>
            <person name="Levasseur A."/>
            <person name="Lindquist E."/>
            <person name="Lipzen A."/>
            <person name="Logrieco A.F."/>
            <person name="MacCabe A."/>
            <person name="Maekelae M.R."/>
            <person name="Malavazi I."/>
            <person name="Melin P."/>
            <person name="Meyer V."/>
            <person name="Mielnichuk N."/>
            <person name="Miskei M."/>
            <person name="Molnar A.P."/>
            <person name="Mule G."/>
            <person name="Ngan C.Y."/>
            <person name="Orejas M."/>
            <person name="Orosz E."/>
            <person name="Ouedraogo J.P."/>
            <person name="Overkamp K.M."/>
            <person name="Park H.-S."/>
            <person name="Perrone G."/>
            <person name="Piumi F."/>
            <person name="Punt P.J."/>
            <person name="Ram A.F."/>
            <person name="Ramon A."/>
            <person name="Rauscher S."/>
            <person name="Record E."/>
            <person name="Riano-Pachon D.M."/>
            <person name="Robert V."/>
            <person name="Roehrig J."/>
            <person name="Ruller R."/>
            <person name="Salamov A."/>
            <person name="Salih N.S."/>
            <person name="Samson R.A."/>
            <person name="Sandor E."/>
            <person name="Sanguinetti M."/>
            <person name="Schuetze T."/>
            <person name="Sepcic K."/>
            <person name="Shelest E."/>
            <person name="Sherlock G."/>
            <person name="Sophianopoulou V."/>
            <person name="Squina F.M."/>
            <person name="Sun H."/>
            <person name="Susca A."/>
            <person name="Todd R.B."/>
            <person name="Tsang A."/>
            <person name="Unkles S.E."/>
            <person name="van de Wiele N."/>
            <person name="van Rossen-Uffink D."/>
            <person name="Oliveira J.V."/>
            <person name="Vesth T.C."/>
            <person name="Visser J."/>
            <person name="Yu J.-H."/>
            <person name="Zhou M."/>
            <person name="Andersen M.R."/>
            <person name="Archer D.B."/>
            <person name="Baker S.E."/>
            <person name="Benoit I."/>
            <person name="Brakhage A.A."/>
            <person name="Braus G.H."/>
            <person name="Fischer R."/>
            <person name="Frisvad J.C."/>
            <person name="Goldman G.H."/>
            <person name="Houbraken J."/>
            <person name="Oakley B."/>
            <person name="Pocsi I."/>
            <person name="Scazzocchio C."/>
            <person name="Seiboth B."/>
            <person name="vanKuyk P.A."/>
            <person name="Wortman J."/>
            <person name="Dyer P.S."/>
            <person name="Grigoriev I.V."/>
        </authorList>
    </citation>
    <scope>NUCLEOTIDE SEQUENCE [LARGE SCALE GENOMIC DNA]</scope>
    <source>
        <strain evidence="2">DTO 134E9</strain>
    </source>
</reference>
<dbReference type="RefSeq" id="XP_040691544.1">
    <property type="nucleotide sequence ID" value="XM_040832970.1"/>
</dbReference>
<evidence type="ECO:0000313" key="1">
    <source>
        <dbReference type="EMBL" id="OJJ37868.1"/>
    </source>
</evidence>
<evidence type="ECO:0000313" key="2">
    <source>
        <dbReference type="Proteomes" id="UP000184383"/>
    </source>
</evidence>
<name>A0A1L9RSP6_ASPWE</name>
<dbReference type="GeneID" id="63748818"/>
<dbReference type="AlphaFoldDB" id="A0A1L9RSP6"/>
<sequence length="280" mass="32132">MTVHVWLGVVDFDDSGAFRVLNDADDQGSGVEENRRSGITVIPQLYIHDKGLELLFFIRGVNVLVDPSVGDGTLSSTVRNAVNLVRTIRQPPRPLFELLWDFHRAECLDLRDRLFSLYGLVCNRNRDMHVLPEVDYSQHWTHTYQLAAVTVLMRGACMIVEHLDNFLEIAIEGHQMINLFNQVHGFGSLSDLDHSLPFWVPNWPHSRLDIQNPSNNMVPKTSNPGCRFKWLNPNKYSILEEGHYGIQVPWNRNHISPIKCVSNLWPIDQSLYGARILKRD</sequence>
<dbReference type="VEuPathDB" id="FungiDB:ASPWEDRAFT_27209"/>
<organism evidence="1 2">
    <name type="scientific">Aspergillus wentii DTO 134E9</name>
    <dbReference type="NCBI Taxonomy" id="1073089"/>
    <lineage>
        <taxon>Eukaryota</taxon>
        <taxon>Fungi</taxon>
        <taxon>Dikarya</taxon>
        <taxon>Ascomycota</taxon>
        <taxon>Pezizomycotina</taxon>
        <taxon>Eurotiomycetes</taxon>
        <taxon>Eurotiomycetidae</taxon>
        <taxon>Eurotiales</taxon>
        <taxon>Aspergillaceae</taxon>
        <taxon>Aspergillus</taxon>
        <taxon>Aspergillus subgen. Cremei</taxon>
    </lineage>
</organism>
<dbReference type="OrthoDB" id="2157530at2759"/>
<gene>
    <name evidence="1" type="ORF">ASPWEDRAFT_27209</name>
</gene>
<protein>
    <submittedName>
        <fullName evidence="1">Uncharacterized protein</fullName>
    </submittedName>
</protein>
<accession>A0A1L9RSP6</accession>
<proteinExistence type="predicted"/>
<dbReference type="EMBL" id="KV878211">
    <property type="protein sequence ID" value="OJJ37868.1"/>
    <property type="molecule type" value="Genomic_DNA"/>
</dbReference>